<dbReference type="InterPro" id="IPR024061">
    <property type="entry name" value="NDT80_DNA-bd_dom"/>
</dbReference>
<sequence length="640" mass="71034">MDNQGLSPSDDGLAALQLPFLQSSEVSRFLSSSKDWTNEQDTSSMFEEVDNSPVDFFGHYSGAYSGPQQLMYTPYQTEYHSANGKNGNAMQPTASNVFLPPTGPGTTTTPAQLISHNNMASAPNQSIASSAYNSQRNFSPAVGQFDYPYDVDHQFQSIFGSMTPEGNTIQRTDSVQANLPKKEISETFEGSPVPHVPGSKRTEKEEQEIRDFLRSSKFLQFLPAKQETVIYDPRGNSISVDLNAWLNGNFFLSQPTGPSSPGESTASLKESLQKYELTFYRRNLFQVTASVSNAQHAAYAGNAENPMLRSRILSLGMSVGVTGSDDKKPTKLLYCPPKASSTMATDEGDRNDPNKKPPQIEPSSKTIYPKNSGYDEVVDWKRLQFRTATAHNGRKKLQNYFSVYVSLYAELENGQRVPLTTASSRPIVVRGRNPRFYQNRDNITLQEGGNTNREVGGTLVTDSPVKRASPMSFSPAVKKEEPWSPKLTVHGELAHIDHHDPDSPLSKDYETQAESNHHTQAAPSSSIPSATTTIDKPGVTEDHKDKKRSTPSYPSHTQLKSTEIPGTVKYSDEEVRENARGDAKDSGDCDYEYFPMPLNYWLPPVEVVYRPHAVHHPLKFPRGKSQAMIDNSKRYFSAVE</sequence>
<keyword evidence="1 2" id="KW-0238">DNA-binding</keyword>
<dbReference type="GO" id="GO:0051321">
    <property type="term" value="P:meiotic cell cycle"/>
    <property type="evidence" value="ECO:0007669"/>
    <property type="project" value="TreeGrafter"/>
</dbReference>
<dbReference type="Gene3D" id="2.60.40.1390">
    <property type="entry name" value="NDT80 DNA-binding domain"/>
    <property type="match status" value="1"/>
</dbReference>
<dbReference type="InterPro" id="IPR008967">
    <property type="entry name" value="p53-like_TF_DNA-bd_sf"/>
</dbReference>
<organism evidence="5">
    <name type="scientific">Blastobotrys adeninivorans</name>
    <name type="common">Yeast</name>
    <name type="synonym">Arxula adeninivorans</name>
    <dbReference type="NCBI Taxonomy" id="409370"/>
    <lineage>
        <taxon>Eukaryota</taxon>
        <taxon>Fungi</taxon>
        <taxon>Dikarya</taxon>
        <taxon>Ascomycota</taxon>
        <taxon>Saccharomycotina</taxon>
        <taxon>Dipodascomycetes</taxon>
        <taxon>Dipodascales</taxon>
        <taxon>Trichomonascaceae</taxon>
        <taxon>Blastobotrys</taxon>
    </lineage>
</organism>
<evidence type="ECO:0000256" key="2">
    <source>
        <dbReference type="PROSITE-ProRule" id="PRU00850"/>
    </source>
</evidence>
<dbReference type="PANTHER" id="PTHR35144:SF1">
    <property type="entry name" value="PROTEIN PACG"/>
    <property type="match status" value="1"/>
</dbReference>
<dbReference type="GO" id="GO:0045944">
    <property type="term" value="P:positive regulation of transcription by RNA polymerase II"/>
    <property type="evidence" value="ECO:0007669"/>
    <property type="project" value="TreeGrafter"/>
</dbReference>
<dbReference type="GO" id="GO:0000228">
    <property type="term" value="C:nuclear chromosome"/>
    <property type="evidence" value="ECO:0007669"/>
    <property type="project" value="TreeGrafter"/>
</dbReference>
<dbReference type="InterPro" id="IPR037141">
    <property type="entry name" value="NDT80_DNA-bd_dom_sf"/>
</dbReference>
<feature type="compositionally biased region" description="Polar residues" evidence="3">
    <location>
        <begin position="550"/>
        <end position="561"/>
    </location>
</feature>
<protein>
    <submittedName>
        <fullName evidence="5">ARAD1D45518p</fullName>
    </submittedName>
</protein>
<feature type="region of interest" description="Disordered" evidence="3">
    <location>
        <begin position="330"/>
        <end position="371"/>
    </location>
</feature>
<proteinExistence type="predicted"/>
<dbReference type="EMBL" id="HG937694">
    <property type="protein sequence ID" value="CDP38914.1"/>
    <property type="molecule type" value="Genomic_DNA"/>
</dbReference>
<dbReference type="PhylomeDB" id="A0A060TDN7"/>
<reference evidence="5" key="2">
    <citation type="submission" date="2014-06" db="EMBL/GenBank/DDBJ databases">
        <title>The complete genome of Blastobotrys (Arxula) adeninivorans LS3 - a yeast of biotechnological interest.</title>
        <authorList>
            <person name="Kunze G."/>
            <person name="Gaillardin C."/>
            <person name="Czernicka M."/>
            <person name="Durrens P."/>
            <person name="Martin T."/>
            <person name="Boer E."/>
            <person name="Gabaldon T."/>
            <person name="Cruz J."/>
            <person name="Talla E."/>
            <person name="Marck C."/>
            <person name="Goffeau A."/>
            <person name="Barbe V."/>
            <person name="Baret P."/>
            <person name="Baronian K."/>
            <person name="Beier S."/>
            <person name="Bleykasten C."/>
            <person name="Bode R."/>
            <person name="Casaregola S."/>
            <person name="Despons L."/>
            <person name="Fairhead C."/>
            <person name="Giersberg M."/>
            <person name="Gierski P."/>
            <person name="Hahnel U."/>
            <person name="Hartmann A."/>
            <person name="Jankowska D."/>
            <person name="Jubin C."/>
            <person name="Jung P."/>
            <person name="Lafontaine I."/>
            <person name="Leh-Louis V."/>
            <person name="Lemaire M."/>
            <person name="Marcet-Houben M."/>
            <person name="Mascher M."/>
            <person name="Morel G."/>
            <person name="Richard G.-F."/>
            <person name="Riechen J."/>
            <person name="Sacerdot C."/>
            <person name="Sarkar A."/>
            <person name="Savel G."/>
            <person name="Schacherer J."/>
            <person name="Sherman D."/>
            <person name="Straub M.-L."/>
            <person name="Stein N."/>
            <person name="Thierry A."/>
            <person name="Trautwein-Schult A."/>
            <person name="Westhof E."/>
            <person name="Worch S."/>
            <person name="Dujon B."/>
            <person name="Souciet J.-L."/>
            <person name="Wincker P."/>
            <person name="Scholz U."/>
            <person name="Neuveglise N."/>
        </authorList>
    </citation>
    <scope>NUCLEOTIDE SEQUENCE</scope>
    <source>
        <strain evidence="5">LS3</strain>
    </source>
</reference>
<dbReference type="Pfam" id="PF05224">
    <property type="entry name" value="NDT80_PhoG"/>
    <property type="match status" value="1"/>
</dbReference>
<dbReference type="AlphaFoldDB" id="A0A060TDN7"/>
<accession>A0A060TDN7</accession>
<dbReference type="SUPFAM" id="SSF49417">
    <property type="entry name" value="p53-like transcription factors"/>
    <property type="match status" value="1"/>
</dbReference>
<feature type="compositionally biased region" description="Low complexity" evidence="3">
    <location>
        <begin position="521"/>
        <end position="534"/>
    </location>
</feature>
<dbReference type="InterPro" id="IPR052605">
    <property type="entry name" value="Fungal_trans_regulator"/>
</dbReference>
<feature type="domain" description="NDT80" evidence="4">
    <location>
        <begin position="190"/>
        <end position="441"/>
    </location>
</feature>
<dbReference type="GO" id="GO:0003700">
    <property type="term" value="F:DNA-binding transcription factor activity"/>
    <property type="evidence" value="ECO:0007669"/>
    <property type="project" value="UniProtKB-UniRule"/>
</dbReference>
<dbReference type="PANTHER" id="PTHR35144">
    <property type="entry name" value="MEIOSIS-SPECIFIC TRANSCRIPTION FACTOR NDT80"/>
    <property type="match status" value="1"/>
</dbReference>
<name>A0A060TDN7_BLAAD</name>
<feature type="region of interest" description="Disordered" evidence="3">
    <location>
        <begin position="496"/>
        <end position="587"/>
    </location>
</feature>
<feature type="region of interest" description="Disordered" evidence="3">
    <location>
        <begin position="446"/>
        <end position="467"/>
    </location>
</feature>
<evidence type="ECO:0000259" key="4">
    <source>
        <dbReference type="PROSITE" id="PS51517"/>
    </source>
</evidence>
<evidence type="ECO:0000256" key="1">
    <source>
        <dbReference type="ARBA" id="ARBA00023125"/>
    </source>
</evidence>
<dbReference type="PROSITE" id="PS51517">
    <property type="entry name" value="NDT80"/>
    <property type="match status" value="1"/>
</dbReference>
<feature type="compositionally biased region" description="Basic and acidic residues" evidence="3">
    <location>
        <begin position="496"/>
        <end position="510"/>
    </location>
</feature>
<feature type="DNA-binding region" description="NDT80" evidence="2">
    <location>
        <begin position="190"/>
        <end position="441"/>
    </location>
</feature>
<reference evidence="5" key="1">
    <citation type="submission" date="2014-02" db="EMBL/GenBank/DDBJ databases">
        <authorList>
            <person name="Genoscope - CEA"/>
        </authorList>
    </citation>
    <scope>NUCLEOTIDE SEQUENCE</scope>
    <source>
        <strain evidence="5">LS3</strain>
    </source>
</reference>
<evidence type="ECO:0000313" key="5">
    <source>
        <dbReference type="EMBL" id="CDP38914.1"/>
    </source>
</evidence>
<feature type="compositionally biased region" description="Basic and acidic residues" evidence="3">
    <location>
        <begin position="570"/>
        <end position="587"/>
    </location>
</feature>
<evidence type="ECO:0000256" key="3">
    <source>
        <dbReference type="SAM" id="MobiDB-lite"/>
    </source>
</evidence>
<dbReference type="GO" id="GO:0003677">
    <property type="term" value="F:DNA binding"/>
    <property type="evidence" value="ECO:0007669"/>
    <property type="project" value="UniProtKB-KW"/>
</dbReference>
<gene>
    <name evidence="5" type="ORF">GNLVRS02_ARAD1D45518g</name>
</gene>